<feature type="coiled-coil region" evidence="7">
    <location>
        <begin position="322"/>
        <end position="380"/>
    </location>
</feature>
<evidence type="ECO:0000256" key="6">
    <source>
        <dbReference type="PROSITE-ProRule" id="PRU00284"/>
    </source>
</evidence>
<accession>A0A3P3UB45</accession>
<dbReference type="InterPro" id="IPR003660">
    <property type="entry name" value="HAMP_dom"/>
</dbReference>
<dbReference type="Pfam" id="PF00672">
    <property type="entry name" value="HAMP"/>
    <property type="match status" value="1"/>
</dbReference>
<keyword evidence="4 6" id="KW-0807">Transducer</keyword>
<evidence type="ECO:0000256" key="3">
    <source>
        <dbReference type="ARBA" id="ARBA00023136"/>
    </source>
</evidence>
<dbReference type="Proteomes" id="UP000267017">
    <property type="component" value="Unassembled WGS sequence"/>
</dbReference>
<evidence type="ECO:0000313" key="12">
    <source>
        <dbReference type="Proteomes" id="UP000267017"/>
    </source>
</evidence>
<dbReference type="PROSITE" id="PS50885">
    <property type="entry name" value="HAMP"/>
    <property type="match status" value="1"/>
</dbReference>
<evidence type="ECO:0000256" key="8">
    <source>
        <dbReference type="SAM" id="Phobius"/>
    </source>
</evidence>
<feature type="domain" description="HAMP" evidence="10">
    <location>
        <begin position="215"/>
        <end position="267"/>
    </location>
</feature>
<evidence type="ECO:0000256" key="1">
    <source>
        <dbReference type="ARBA" id="ARBA00004236"/>
    </source>
</evidence>
<sequence>MPQPINSSRRIRFFRSLTGKILAVLLSLIAVCAVSFALVSYTEIQRSMTSQMKSDGTTLVANIKREIVKDELLNLQELQQVFQTIKQDSGGNIVYISLADAKGQVIVSDSSLQTEGEAGAADAVSSASTANTGSDLSAVVERQETQGRILEAAGGEKVYNISTDFTFSPELSGALNVGISLKSMYGQIREAQLETLVLSLIIFVLAAGIGLFLARKMIRPITMMSERIKGFAEGDFSGELTHHGKDEIGAMAADLAHMRQTLGGMVETIQKNADQVFASSRNLTAMIDETSFAAGEVSKAADELAAGSGGLAENSQAGLDRLNRLAAEIMALTERADRMKASIEQTREANHTSINSMEQLQRAIRENEEITVKIEEQVNELSTKSAAITKVAAVIKAVAGQTNMLALNAMIESARAGEQGRGFAVVAEQIRVLSEQTRGSVQGIEDMVREVGAAVADAKSYMQQGAEAINRTNAASLETGQAFNMIDRTVQQITQEIEVLVNGIAQVNEDKNEVIGTIESMSSIAQESTASTEEISASTQQQLANMEQVSASAKGLESIADQLGKSVERFKF</sequence>
<dbReference type="Gene3D" id="6.10.340.10">
    <property type="match status" value="1"/>
</dbReference>
<dbReference type="PANTHER" id="PTHR32089:SF112">
    <property type="entry name" value="LYSOZYME-LIKE PROTEIN-RELATED"/>
    <property type="match status" value="1"/>
</dbReference>
<dbReference type="AlphaFoldDB" id="A0A3P3UB45"/>
<proteinExistence type="inferred from homology"/>
<evidence type="ECO:0000259" key="10">
    <source>
        <dbReference type="PROSITE" id="PS50885"/>
    </source>
</evidence>
<keyword evidence="2" id="KW-1003">Cell membrane</keyword>
<reference evidence="11 12" key="1">
    <citation type="submission" date="2018-11" db="EMBL/GenBank/DDBJ databases">
        <title>Genome sequencing of Paenibacillus sp. KCOM 3021 (= ChDC PVNT-B20).</title>
        <authorList>
            <person name="Kook J.-K."/>
            <person name="Park S.-N."/>
            <person name="Lim Y.K."/>
        </authorList>
    </citation>
    <scope>NUCLEOTIDE SEQUENCE [LARGE SCALE GENOMIC DNA]</scope>
    <source>
        <strain evidence="11 12">KCOM 3021</strain>
    </source>
</reference>
<feature type="transmembrane region" description="Helical" evidence="8">
    <location>
        <begin position="196"/>
        <end position="214"/>
    </location>
</feature>
<dbReference type="SUPFAM" id="SSF58104">
    <property type="entry name" value="Methyl-accepting chemotaxis protein (MCP) signaling domain"/>
    <property type="match status" value="1"/>
</dbReference>
<evidence type="ECO:0000313" key="11">
    <source>
        <dbReference type="EMBL" id="RRJ67570.1"/>
    </source>
</evidence>
<dbReference type="OrthoDB" id="243053at2"/>
<dbReference type="GO" id="GO:0007165">
    <property type="term" value="P:signal transduction"/>
    <property type="evidence" value="ECO:0007669"/>
    <property type="project" value="UniProtKB-KW"/>
</dbReference>
<dbReference type="CDD" id="cd06225">
    <property type="entry name" value="HAMP"/>
    <property type="match status" value="1"/>
</dbReference>
<dbReference type="PANTHER" id="PTHR32089">
    <property type="entry name" value="METHYL-ACCEPTING CHEMOTAXIS PROTEIN MCPB"/>
    <property type="match status" value="1"/>
</dbReference>
<protein>
    <submittedName>
        <fullName evidence="11">Methyl-accepting chemotaxis protein</fullName>
    </submittedName>
</protein>
<feature type="domain" description="Methyl-accepting transducer" evidence="9">
    <location>
        <begin position="293"/>
        <end position="536"/>
    </location>
</feature>
<evidence type="ECO:0000256" key="2">
    <source>
        <dbReference type="ARBA" id="ARBA00022475"/>
    </source>
</evidence>
<organism evidence="11 12">
    <name type="scientific">Paenibacillus oralis</name>
    <dbReference type="NCBI Taxonomy" id="2490856"/>
    <lineage>
        <taxon>Bacteria</taxon>
        <taxon>Bacillati</taxon>
        <taxon>Bacillota</taxon>
        <taxon>Bacilli</taxon>
        <taxon>Bacillales</taxon>
        <taxon>Paenibacillaceae</taxon>
        <taxon>Paenibacillus</taxon>
    </lineage>
</organism>
<evidence type="ECO:0000259" key="9">
    <source>
        <dbReference type="PROSITE" id="PS50111"/>
    </source>
</evidence>
<keyword evidence="3 8" id="KW-0472">Membrane</keyword>
<keyword evidence="12" id="KW-1185">Reference proteome</keyword>
<gene>
    <name evidence="11" type="ORF">EHV15_14655</name>
</gene>
<comment type="similarity">
    <text evidence="5">Belongs to the methyl-accepting chemotaxis (MCP) protein family.</text>
</comment>
<name>A0A3P3UB45_9BACL</name>
<keyword evidence="8" id="KW-1133">Transmembrane helix</keyword>
<evidence type="ECO:0000256" key="4">
    <source>
        <dbReference type="ARBA" id="ARBA00023224"/>
    </source>
</evidence>
<dbReference type="Pfam" id="PF00015">
    <property type="entry name" value="MCPsignal"/>
    <property type="match status" value="1"/>
</dbReference>
<dbReference type="InterPro" id="IPR004089">
    <property type="entry name" value="MCPsignal_dom"/>
</dbReference>
<dbReference type="PROSITE" id="PS50111">
    <property type="entry name" value="CHEMOTAXIS_TRANSDUC_2"/>
    <property type="match status" value="1"/>
</dbReference>
<dbReference type="EMBL" id="RRCN01000001">
    <property type="protein sequence ID" value="RRJ67570.1"/>
    <property type="molecule type" value="Genomic_DNA"/>
</dbReference>
<evidence type="ECO:0000256" key="7">
    <source>
        <dbReference type="SAM" id="Coils"/>
    </source>
</evidence>
<comment type="caution">
    <text evidence="11">The sequence shown here is derived from an EMBL/GenBank/DDBJ whole genome shotgun (WGS) entry which is preliminary data.</text>
</comment>
<dbReference type="Gene3D" id="1.10.287.950">
    <property type="entry name" value="Methyl-accepting chemotaxis protein"/>
    <property type="match status" value="1"/>
</dbReference>
<dbReference type="SMART" id="SM00283">
    <property type="entry name" value="MA"/>
    <property type="match status" value="1"/>
</dbReference>
<comment type="subcellular location">
    <subcellularLocation>
        <location evidence="1">Cell membrane</location>
    </subcellularLocation>
</comment>
<dbReference type="GO" id="GO:0005886">
    <property type="term" value="C:plasma membrane"/>
    <property type="evidence" value="ECO:0007669"/>
    <property type="project" value="UniProtKB-SubCell"/>
</dbReference>
<keyword evidence="7" id="KW-0175">Coiled coil</keyword>
<keyword evidence="8" id="KW-0812">Transmembrane</keyword>
<dbReference type="SMART" id="SM00304">
    <property type="entry name" value="HAMP"/>
    <property type="match status" value="1"/>
</dbReference>
<evidence type="ECO:0000256" key="5">
    <source>
        <dbReference type="ARBA" id="ARBA00029447"/>
    </source>
</evidence>